<name>I1DVB2_9GAMM</name>
<dbReference type="AlphaFoldDB" id="I1DVB2"/>
<accession>I1DVB2</accession>
<proteinExistence type="predicted"/>
<protein>
    <submittedName>
        <fullName evidence="1">Uncharacterized protein</fullName>
    </submittedName>
</protein>
<reference evidence="1 2" key="1">
    <citation type="journal article" date="2012" name="J. Bacteriol.">
        <title>Genome Sequence of the Protease-Producing Bacterium Rheinheimera nanhaiensis E407-8T, Isolated from Deep-Sea Sediment of the South China Sea.</title>
        <authorList>
            <person name="Zhang X.-Y."/>
            <person name="Zhang Y.-J."/>
            <person name="Qin Q.-L."/>
            <person name="Xie B.-B."/>
            <person name="Chen X.-L."/>
            <person name="Zhou B.-C."/>
            <person name="Zhang Y.-Z."/>
        </authorList>
    </citation>
    <scope>NUCLEOTIDE SEQUENCE [LARGE SCALE GENOMIC DNA]</scope>
    <source>
        <strain evidence="1 2">E407-8</strain>
    </source>
</reference>
<dbReference type="EMBL" id="BAFK01000004">
    <property type="protein sequence ID" value="GAB57990.1"/>
    <property type="molecule type" value="Genomic_DNA"/>
</dbReference>
<dbReference type="Proteomes" id="UP000004374">
    <property type="component" value="Unassembled WGS sequence"/>
</dbReference>
<evidence type="ECO:0000313" key="1">
    <source>
        <dbReference type="EMBL" id="GAB57990.1"/>
    </source>
</evidence>
<organism evidence="1 2">
    <name type="scientific">Rheinheimera nanhaiensis E407-8</name>
    <dbReference type="NCBI Taxonomy" id="562729"/>
    <lineage>
        <taxon>Bacteria</taxon>
        <taxon>Pseudomonadati</taxon>
        <taxon>Pseudomonadota</taxon>
        <taxon>Gammaproteobacteria</taxon>
        <taxon>Chromatiales</taxon>
        <taxon>Chromatiaceae</taxon>
        <taxon>Rheinheimera</taxon>
    </lineage>
</organism>
<comment type="caution">
    <text evidence="1">The sequence shown here is derived from an EMBL/GenBank/DDBJ whole genome shotgun (WGS) entry which is preliminary data.</text>
</comment>
<sequence>MVANTVFCFPPTVYLVKEFDEQWIDTELVDTHDDENVTAILQDTPQ</sequence>
<gene>
    <name evidence="1" type="ORF">RNAN_0961</name>
</gene>
<evidence type="ECO:0000313" key="2">
    <source>
        <dbReference type="Proteomes" id="UP000004374"/>
    </source>
</evidence>
<keyword evidence="2" id="KW-1185">Reference proteome</keyword>